<gene>
    <name evidence="2" type="ORF">X777_15837</name>
</gene>
<evidence type="ECO:0000313" key="2">
    <source>
        <dbReference type="EMBL" id="EZA59195.1"/>
    </source>
</evidence>
<accession>A0A026WT13</accession>
<protein>
    <submittedName>
        <fullName evidence="2">Uncharacterized protein</fullName>
    </submittedName>
</protein>
<keyword evidence="3" id="KW-1185">Reference proteome</keyword>
<feature type="compositionally biased region" description="Basic and acidic residues" evidence="1">
    <location>
        <begin position="218"/>
        <end position="234"/>
    </location>
</feature>
<dbReference type="EMBL" id="KK107109">
    <property type="protein sequence ID" value="EZA59195.1"/>
    <property type="molecule type" value="Genomic_DNA"/>
</dbReference>
<evidence type="ECO:0000256" key="1">
    <source>
        <dbReference type="SAM" id="MobiDB-lite"/>
    </source>
</evidence>
<feature type="non-terminal residue" evidence="2">
    <location>
        <position position="1"/>
    </location>
</feature>
<feature type="region of interest" description="Disordered" evidence="1">
    <location>
        <begin position="1"/>
        <end position="27"/>
    </location>
</feature>
<proteinExistence type="predicted"/>
<feature type="compositionally biased region" description="Low complexity" evidence="1">
    <location>
        <begin position="391"/>
        <end position="402"/>
    </location>
</feature>
<feature type="region of interest" description="Disordered" evidence="1">
    <location>
        <begin position="197"/>
        <end position="234"/>
    </location>
</feature>
<organism evidence="2 3">
    <name type="scientific">Ooceraea biroi</name>
    <name type="common">Clonal raider ant</name>
    <name type="synonym">Cerapachys biroi</name>
    <dbReference type="NCBI Taxonomy" id="2015173"/>
    <lineage>
        <taxon>Eukaryota</taxon>
        <taxon>Metazoa</taxon>
        <taxon>Ecdysozoa</taxon>
        <taxon>Arthropoda</taxon>
        <taxon>Hexapoda</taxon>
        <taxon>Insecta</taxon>
        <taxon>Pterygota</taxon>
        <taxon>Neoptera</taxon>
        <taxon>Endopterygota</taxon>
        <taxon>Hymenoptera</taxon>
        <taxon>Apocrita</taxon>
        <taxon>Aculeata</taxon>
        <taxon>Formicoidea</taxon>
        <taxon>Formicidae</taxon>
        <taxon>Dorylinae</taxon>
        <taxon>Ooceraea</taxon>
    </lineage>
</organism>
<evidence type="ECO:0000313" key="3">
    <source>
        <dbReference type="Proteomes" id="UP000053097"/>
    </source>
</evidence>
<sequence length="563" mass="61918">DGRSTRGGGRKNGRSRGTAPRCGSHASTPIIRDSLTIGFPPAVTEIYRKPVHVVPATPLPTTLCRRSGSVSWRQGGNLRERFRDRGGALRWTGPSARGCSVSRLVEGLHQAPRERKVVVLGEGVEEAAREKEAKRDGTRESISAAAAAAAAATATTAAQTRRVSSSVLSRRCSIEIGAAFIVTREIGRSTSVDRFAVRKEEQPNSQSGVLSQGEDDVEPTKIRETRGRRASLNRDQRGEDKGEYLFKLWWPSFEWSRSCKTEARCQAASLERACWNAQERARTLWGLQQANRGFLLHPSSKSWLAETIIGADEARSSITTYFHSYPFVPGGAVPLPPPLLNGINNPAAAAITPGLVGHLFGAQQACNLACTCSCNIVANCNPHHQHHHQQQHQQHQQQQQQQQHHHRTLGTTAVLLQPVDHIKDTMLFAFPPRPTTNTRRSISSSFVPELPRLVEHVVKESHYRRRRRHPAASTAHTCGRARALCAFNWRTCNLMPLANPPIGAVMPHEMENQFGGSSRFQGRLSPCSSNSCDVRFLLVHEHGDLGESITGRGCLDLLLGART</sequence>
<dbReference type="Proteomes" id="UP000053097">
    <property type="component" value="Unassembled WGS sequence"/>
</dbReference>
<reference evidence="2 3" key="1">
    <citation type="journal article" date="2014" name="Curr. Biol.">
        <title>The genome of the clonal raider ant Cerapachys biroi.</title>
        <authorList>
            <person name="Oxley P.R."/>
            <person name="Ji L."/>
            <person name="Fetter-Pruneda I."/>
            <person name="McKenzie S.K."/>
            <person name="Li C."/>
            <person name="Hu H."/>
            <person name="Zhang G."/>
            <person name="Kronauer D.J."/>
        </authorList>
    </citation>
    <scope>NUCLEOTIDE SEQUENCE [LARGE SCALE GENOMIC DNA]</scope>
</reference>
<name>A0A026WT13_OOCBI</name>
<feature type="region of interest" description="Disordered" evidence="1">
    <location>
        <begin position="387"/>
        <end position="407"/>
    </location>
</feature>
<dbReference type="AlphaFoldDB" id="A0A026WT13"/>